<dbReference type="PANTHER" id="PTHR34777:SF1">
    <property type="entry name" value="VQ MOTIF-CONTAINING PROTEIN 10"/>
    <property type="match status" value="1"/>
</dbReference>
<evidence type="ECO:0000259" key="2">
    <source>
        <dbReference type="Pfam" id="PF05678"/>
    </source>
</evidence>
<sequence length="118" mass="12854">MLPYNNQSGHRSCGRLAAAPPAKVKVIITTFVEVDTYQFKTVVQGLTGKESVVAEAVEAPVSWTTGNYIDHEVHAAGERKRRREVAGSGGASVAKEEEEEVVMMPAAALDELLEWLRD</sequence>
<dbReference type="AlphaFoldDB" id="A0A8J5LU60"/>
<dbReference type="InterPro" id="IPR039608">
    <property type="entry name" value="VQ_1/10"/>
</dbReference>
<evidence type="ECO:0000256" key="1">
    <source>
        <dbReference type="SAM" id="MobiDB-lite"/>
    </source>
</evidence>
<keyword evidence="4" id="KW-1185">Reference proteome</keyword>
<feature type="domain" description="VQ" evidence="2">
    <location>
        <begin position="29"/>
        <end position="51"/>
    </location>
</feature>
<organism evidence="3 4">
    <name type="scientific">Zingiber officinale</name>
    <name type="common">Ginger</name>
    <name type="synonym">Amomum zingiber</name>
    <dbReference type="NCBI Taxonomy" id="94328"/>
    <lineage>
        <taxon>Eukaryota</taxon>
        <taxon>Viridiplantae</taxon>
        <taxon>Streptophyta</taxon>
        <taxon>Embryophyta</taxon>
        <taxon>Tracheophyta</taxon>
        <taxon>Spermatophyta</taxon>
        <taxon>Magnoliopsida</taxon>
        <taxon>Liliopsida</taxon>
        <taxon>Zingiberales</taxon>
        <taxon>Zingiberaceae</taxon>
        <taxon>Zingiber</taxon>
    </lineage>
</organism>
<reference evidence="3 4" key="1">
    <citation type="submission" date="2020-08" db="EMBL/GenBank/DDBJ databases">
        <title>Plant Genome Project.</title>
        <authorList>
            <person name="Zhang R.-G."/>
        </authorList>
    </citation>
    <scope>NUCLEOTIDE SEQUENCE [LARGE SCALE GENOMIC DNA]</scope>
    <source>
        <tissue evidence="3">Rhizome</tissue>
    </source>
</reference>
<accession>A0A8J5LU60</accession>
<dbReference type="PANTHER" id="PTHR34777">
    <property type="entry name" value="VQ MOTIF-CONTAINING PROTEIN 10"/>
    <property type="match status" value="1"/>
</dbReference>
<feature type="region of interest" description="Disordered" evidence="1">
    <location>
        <begin position="75"/>
        <end position="98"/>
    </location>
</feature>
<name>A0A8J5LU60_ZINOF</name>
<dbReference type="EMBL" id="JACMSC010000004">
    <property type="protein sequence ID" value="KAG6523531.1"/>
    <property type="molecule type" value="Genomic_DNA"/>
</dbReference>
<evidence type="ECO:0000313" key="4">
    <source>
        <dbReference type="Proteomes" id="UP000734854"/>
    </source>
</evidence>
<dbReference type="Pfam" id="PF05678">
    <property type="entry name" value="VQ"/>
    <property type="match status" value="1"/>
</dbReference>
<dbReference type="InterPro" id="IPR008889">
    <property type="entry name" value="VQ"/>
</dbReference>
<gene>
    <name evidence="3" type="ORF">ZIOFF_013392</name>
</gene>
<proteinExistence type="predicted"/>
<evidence type="ECO:0000313" key="3">
    <source>
        <dbReference type="EMBL" id="KAG6523531.1"/>
    </source>
</evidence>
<dbReference type="Proteomes" id="UP000734854">
    <property type="component" value="Unassembled WGS sequence"/>
</dbReference>
<comment type="caution">
    <text evidence="3">The sequence shown here is derived from an EMBL/GenBank/DDBJ whole genome shotgun (WGS) entry which is preliminary data.</text>
</comment>
<protein>
    <recommendedName>
        <fullName evidence="2">VQ domain-containing protein</fullName>
    </recommendedName>
</protein>